<dbReference type="Proteomes" id="UP001055879">
    <property type="component" value="Linkage Group LG15"/>
</dbReference>
<reference evidence="1 2" key="2">
    <citation type="journal article" date="2022" name="Mol. Ecol. Resour.">
        <title>The genomes of chicory, endive, great burdock and yacon provide insights into Asteraceae paleo-polyploidization history and plant inulin production.</title>
        <authorList>
            <person name="Fan W."/>
            <person name="Wang S."/>
            <person name="Wang H."/>
            <person name="Wang A."/>
            <person name="Jiang F."/>
            <person name="Liu H."/>
            <person name="Zhao H."/>
            <person name="Xu D."/>
            <person name="Zhang Y."/>
        </authorList>
    </citation>
    <scope>NUCLEOTIDE SEQUENCE [LARGE SCALE GENOMIC DNA]</scope>
    <source>
        <strain evidence="2">cv. Niubang</strain>
    </source>
</reference>
<sequence length="152" mass="17110">MEEAEVEEEERFEEEYEESSEEDSNRKTGTQGVIEIENPNVATLKTLKARDADVAQFHDVDEEDFEFSLVNGDEHVSAEDTASEAKVYNEEDACSDSLGKLFINEREESASASSSEADESEKRLALIRQQRAKVAKKRDDEKAAKDQKKAEA</sequence>
<organism evidence="1 2">
    <name type="scientific">Arctium lappa</name>
    <name type="common">Greater burdock</name>
    <name type="synonym">Lappa major</name>
    <dbReference type="NCBI Taxonomy" id="4217"/>
    <lineage>
        <taxon>Eukaryota</taxon>
        <taxon>Viridiplantae</taxon>
        <taxon>Streptophyta</taxon>
        <taxon>Embryophyta</taxon>
        <taxon>Tracheophyta</taxon>
        <taxon>Spermatophyta</taxon>
        <taxon>Magnoliopsida</taxon>
        <taxon>eudicotyledons</taxon>
        <taxon>Gunneridae</taxon>
        <taxon>Pentapetalae</taxon>
        <taxon>asterids</taxon>
        <taxon>campanulids</taxon>
        <taxon>Asterales</taxon>
        <taxon>Asteraceae</taxon>
        <taxon>Carduoideae</taxon>
        <taxon>Cardueae</taxon>
        <taxon>Arctiinae</taxon>
        <taxon>Arctium</taxon>
    </lineage>
</organism>
<name>A0ACB8XRZ0_ARCLA</name>
<evidence type="ECO:0000313" key="2">
    <source>
        <dbReference type="Proteomes" id="UP001055879"/>
    </source>
</evidence>
<proteinExistence type="predicted"/>
<keyword evidence="2" id="KW-1185">Reference proteome</keyword>
<protein>
    <submittedName>
        <fullName evidence="1">Uncharacterized protein</fullName>
    </submittedName>
</protein>
<reference evidence="2" key="1">
    <citation type="journal article" date="2022" name="Mol. Ecol. Resour.">
        <title>The genomes of chicory, endive, great burdock and yacon provide insights into Asteraceae palaeo-polyploidization history and plant inulin production.</title>
        <authorList>
            <person name="Fan W."/>
            <person name="Wang S."/>
            <person name="Wang H."/>
            <person name="Wang A."/>
            <person name="Jiang F."/>
            <person name="Liu H."/>
            <person name="Zhao H."/>
            <person name="Xu D."/>
            <person name="Zhang Y."/>
        </authorList>
    </citation>
    <scope>NUCLEOTIDE SEQUENCE [LARGE SCALE GENOMIC DNA]</scope>
    <source>
        <strain evidence="2">cv. Niubang</strain>
    </source>
</reference>
<comment type="caution">
    <text evidence="1">The sequence shown here is derived from an EMBL/GenBank/DDBJ whole genome shotgun (WGS) entry which is preliminary data.</text>
</comment>
<evidence type="ECO:0000313" key="1">
    <source>
        <dbReference type="EMBL" id="KAI3673047.1"/>
    </source>
</evidence>
<dbReference type="EMBL" id="CM042061">
    <property type="protein sequence ID" value="KAI3673047.1"/>
    <property type="molecule type" value="Genomic_DNA"/>
</dbReference>
<gene>
    <name evidence="1" type="ORF">L6452_39156</name>
</gene>
<accession>A0ACB8XRZ0</accession>